<organism evidence="2 3">
    <name type="scientific">Tunturiibacter lichenicola</name>
    <dbReference type="NCBI Taxonomy" id="2051959"/>
    <lineage>
        <taxon>Bacteria</taxon>
        <taxon>Pseudomonadati</taxon>
        <taxon>Acidobacteriota</taxon>
        <taxon>Terriglobia</taxon>
        <taxon>Terriglobales</taxon>
        <taxon>Acidobacteriaceae</taxon>
        <taxon>Tunturiibacter</taxon>
    </lineage>
</organism>
<sequence>MSDYGWLAVILWAVPGSVLVGLVLIGFWGLGFAGTAMPSGLYWLSWLSVLLFLTYLFVTVRVGVVFIRQRINKDV</sequence>
<proteinExistence type="predicted"/>
<accession>A0A7Y9NPC6</accession>
<dbReference type="EMBL" id="JACCCV010000002">
    <property type="protein sequence ID" value="NYF52912.1"/>
    <property type="molecule type" value="Genomic_DNA"/>
</dbReference>
<evidence type="ECO:0000313" key="3">
    <source>
        <dbReference type="Proteomes" id="UP000534186"/>
    </source>
</evidence>
<dbReference type="AlphaFoldDB" id="A0A7Y9NPC6"/>
<keyword evidence="1" id="KW-0812">Transmembrane</keyword>
<name>A0A7Y9NPC6_9BACT</name>
<protein>
    <submittedName>
        <fullName evidence="2">Uncharacterized protein</fullName>
    </submittedName>
</protein>
<feature type="transmembrane region" description="Helical" evidence="1">
    <location>
        <begin position="43"/>
        <end position="67"/>
    </location>
</feature>
<gene>
    <name evidence="2" type="ORF">HDF12_003311</name>
</gene>
<reference evidence="2 3" key="1">
    <citation type="submission" date="2020-07" db="EMBL/GenBank/DDBJ databases">
        <title>Genomic Encyclopedia of Type Strains, Phase IV (KMG-V): Genome sequencing to study the core and pangenomes of soil and plant-associated prokaryotes.</title>
        <authorList>
            <person name="Whitman W."/>
        </authorList>
    </citation>
    <scope>NUCLEOTIDE SEQUENCE [LARGE SCALE GENOMIC DNA]</scope>
    <source>
        <strain evidence="2 3">M8UP30</strain>
    </source>
</reference>
<feature type="transmembrane region" description="Helical" evidence="1">
    <location>
        <begin position="7"/>
        <end position="31"/>
    </location>
</feature>
<evidence type="ECO:0000313" key="2">
    <source>
        <dbReference type="EMBL" id="NYF52912.1"/>
    </source>
</evidence>
<comment type="caution">
    <text evidence="2">The sequence shown here is derived from an EMBL/GenBank/DDBJ whole genome shotgun (WGS) entry which is preliminary data.</text>
</comment>
<evidence type="ECO:0000256" key="1">
    <source>
        <dbReference type="SAM" id="Phobius"/>
    </source>
</evidence>
<keyword evidence="1" id="KW-0472">Membrane</keyword>
<keyword evidence="1" id="KW-1133">Transmembrane helix</keyword>
<dbReference type="Proteomes" id="UP000534186">
    <property type="component" value="Unassembled WGS sequence"/>
</dbReference>